<dbReference type="EMBL" id="AYKW01000067">
    <property type="protein sequence ID" value="PIL23868.1"/>
    <property type="molecule type" value="Genomic_DNA"/>
</dbReference>
<organism evidence="2 3">
    <name type="scientific">Ganoderma sinense ZZ0214-1</name>
    <dbReference type="NCBI Taxonomy" id="1077348"/>
    <lineage>
        <taxon>Eukaryota</taxon>
        <taxon>Fungi</taxon>
        <taxon>Dikarya</taxon>
        <taxon>Basidiomycota</taxon>
        <taxon>Agaricomycotina</taxon>
        <taxon>Agaricomycetes</taxon>
        <taxon>Polyporales</taxon>
        <taxon>Polyporaceae</taxon>
        <taxon>Ganoderma</taxon>
    </lineage>
</organism>
<dbReference type="SUPFAM" id="SSF101690">
    <property type="entry name" value="PAZ domain"/>
    <property type="match status" value="1"/>
</dbReference>
<reference evidence="2 3" key="1">
    <citation type="journal article" date="2015" name="Sci. Rep.">
        <title>Chromosome-level genome map provides insights into diverse defense mechanisms in the medicinal fungus Ganoderma sinense.</title>
        <authorList>
            <person name="Zhu Y."/>
            <person name="Xu J."/>
            <person name="Sun C."/>
            <person name="Zhou S."/>
            <person name="Xu H."/>
            <person name="Nelson D.R."/>
            <person name="Qian J."/>
            <person name="Song J."/>
            <person name="Luo H."/>
            <person name="Xiang L."/>
            <person name="Li Y."/>
            <person name="Xu Z."/>
            <person name="Ji A."/>
            <person name="Wang L."/>
            <person name="Lu S."/>
            <person name="Hayward A."/>
            <person name="Sun W."/>
            <person name="Li X."/>
            <person name="Schwartz D.C."/>
            <person name="Wang Y."/>
            <person name="Chen S."/>
        </authorList>
    </citation>
    <scope>NUCLEOTIDE SEQUENCE [LARGE SCALE GENOMIC DNA]</scope>
    <source>
        <strain evidence="2 3">ZZ0214-1</strain>
    </source>
</reference>
<comment type="caution">
    <text evidence="2">The sequence shown here is derived from an EMBL/GenBank/DDBJ whole genome shotgun (WGS) entry which is preliminary data.</text>
</comment>
<dbReference type="InterPro" id="IPR012337">
    <property type="entry name" value="RNaseH-like_sf"/>
</dbReference>
<dbReference type="SUPFAM" id="SSF53098">
    <property type="entry name" value="Ribonuclease H-like"/>
    <property type="match status" value="1"/>
</dbReference>
<dbReference type="OrthoDB" id="10252740at2759"/>
<dbReference type="GO" id="GO:0003676">
    <property type="term" value="F:nucleic acid binding"/>
    <property type="evidence" value="ECO:0007669"/>
    <property type="project" value="InterPro"/>
</dbReference>
<evidence type="ECO:0000259" key="1">
    <source>
        <dbReference type="PROSITE" id="PS50822"/>
    </source>
</evidence>
<dbReference type="InterPro" id="IPR032474">
    <property type="entry name" value="Argonaute_N"/>
</dbReference>
<dbReference type="SMART" id="SM01163">
    <property type="entry name" value="DUF1785"/>
    <property type="match status" value="1"/>
</dbReference>
<dbReference type="PROSITE" id="PS50822">
    <property type="entry name" value="PIWI"/>
    <property type="match status" value="1"/>
</dbReference>
<dbReference type="Gene3D" id="3.40.50.2300">
    <property type="match status" value="1"/>
</dbReference>
<protein>
    <submittedName>
        <fullName evidence="2">Argonaute</fullName>
    </submittedName>
</protein>
<dbReference type="Proteomes" id="UP000230002">
    <property type="component" value="Unassembled WGS sequence"/>
</dbReference>
<dbReference type="PANTHER" id="PTHR22891">
    <property type="entry name" value="EUKARYOTIC TRANSLATION INITIATION FACTOR 2C"/>
    <property type="match status" value="1"/>
</dbReference>
<dbReference type="SMART" id="SM00950">
    <property type="entry name" value="Piwi"/>
    <property type="match status" value="1"/>
</dbReference>
<feature type="domain" description="Piwi" evidence="1">
    <location>
        <begin position="449"/>
        <end position="737"/>
    </location>
</feature>
<dbReference type="Gene3D" id="3.30.420.10">
    <property type="entry name" value="Ribonuclease H-like superfamily/Ribonuclease H"/>
    <property type="match status" value="1"/>
</dbReference>
<accession>A0A2G8RRA5</accession>
<evidence type="ECO:0000313" key="2">
    <source>
        <dbReference type="EMBL" id="PIL23868.1"/>
    </source>
</evidence>
<dbReference type="Pfam" id="PF08699">
    <property type="entry name" value="ArgoL1"/>
    <property type="match status" value="1"/>
</dbReference>
<dbReference type="InterPro" id="IPR003165">
    <property type="entry name" value="Piwi"/>
</dbReference>
<dbReference type="InterPro" id="IPR036085">
    <property type="entry name" value="PAZ_dom_sf"/>
</dbReference>
<evidence type="ECO:0000313" key="3">
    <source>
        <dbReference type="Proteomes" id="UP000230002"/>
    </source>
</evidence>
<dbReference type="STRING" id="1077348.A0A2G8RRA5"/>
<dbReference type="InterPro" id="IPR014811">
    <property type="entry name" value="ArgoL1"/>
</dbReference>
<dbReference type="AlphaFoldDB" id="A0A2G8RRA5"/>
<keyword evidence="3" id="KW-1185">Reference proteome</keyword>
<dbReference type="Pfam" id="PF16486">
    <property type="entry name" value="ArgoN"/>
    <property type="match status" value="1"/>
</dbReference>
<name>A0A2G8RRA5_9APHY</name>
<dbReference type="InterPro" id="IPR036397">
    <property type="entry name" value="RNaseH_sf"/>
</dbReference>
<gene>
    <name evidence="2" type="ORF">GSI_13619</name>
</gene>
<sequence length="780" mass="88842">MDLSREFRQTEVWTNHFPITRLPNKVFFHYDAVEPEFLAHGRNLEVIDQLWQDHATTFNPRPFYDGRKNMYSTRDIPPKDYPVSLGRRRDAPTHVVKVRRVGTIDSAAVTMLTKRRSPHDPYDMYAKALSVLQLLVRQAPSLRHGFRAHVKAFFVPQGDRDLGIGLIARRGFFQSIRPTPGRLLVNVDTACALVYRHGTNLIDVMAAWLQLKDIRSLQNLRPQQYAELRSFLKGAHFERKYNVTVHHAECVGVRLGRSAIIPAEFCEIVEGQLFKRKIPADVQKKFLSFATQRPEVRLNTIRKAVGGAPHEQQFDYANSDFMREVGMSVSTEPLLLPSQVIQPPCIRFQDSQRLEGAFVPSLGAWNVKDRRFWRPGSVLKIWAVINFDKAQEWELQSFLRTLITNLQSLVVQTVQPQIFSGNQGNPRHALEEAGRFMRAQCMGNEKPQLLLVFLPANAGDCRRYVKYWGDMVADISTQCVRGGKWNHARDKQLDQYCNNLALKINVRLEGVNSMIDSPFTRDLLYDSMVIGADVGHPGPGVATRPSMTGFVASVSPGAAFAVSYAGVQQPRVEMIQDLTTMVMHAIERWAAFRRMNMPDQKLLPPKNIFFYRDGTVNYDLEAFRKAGIPEIMQPKLLFVIVAKRHHVRFFPKSSQEADKSGNCPAGLLVDDHITNPNYQDFYLQSHSGLLGTSRPTHYVVLRNETGLGIKIATRAVSIPAPVYYADRICRRLAFHCENGDSFSDTASSITSSQTDFNLEEWKHQVGWKSQAKNNWRMNFL</sequence>
<proteinExistence type="predicted"/>
<dbReference type="Pfam" id="PF02171">
    <property type="entry name" value="Piwi"/>
    <property type="match status" value="1"/>
</dbReference>